<dbReference type="OrthoDB" id="5914531at2759"/>
<accession>A0A6A0HE98</accession>
<organism evidence="2">
    <name type="scientific">Hyalella azteca</name>
    <name type="common">Amphipod</name>
    <dbReference type="NCBI Taxonomy" id="294128"/>
    <lineage>
        <taxon>Eukaryota</taxon>
        <taxon>Metazoa</taxon>
        <taxon>Ecdysozoa</taxon>
        <taxon>Arthropoda</taxon>
        <taxon>Crustacea</taxon>
        <taxon>Multicrustacea</taxon>
        <taxon>Malacostraca</taxon>
        <taxon>Eumalacostraca</taxon>
        <taxon>Peracarida</taxon>
        <taxon>Amphipoda</taxon>
        <taxon>Senticaudata</taxon>
        <taxon>Talitrida</taxon>
        <taxon>Talitroidea</taxon>
        <taxon>Hyalellidae</taxon>
        <taxon>Hyalella</taxon>
    </lineage>
</organism>
<dbReference type="GO" id="GO:0035556">
    <property type="term" value="P:intracellular signal transduction"/>
    <property type="evidence" value="ECO:0007669"/>
    <property type="project" value="InterPro"/>
</dbReference>
<dbReference type="PROSITE" id="PS01179">
    <property type="entry name" value="PID"/>
    <property type="match status" value="1"/>
</dbReference>
<dbReference type="CDD" id="cd01209">
    <property type="entry name" value="PTB_Shc"/>
    <property type="match status" value="1"/>
</dbReference>
<dbReference type="EMBL" id="JQDR03001919">
    <property type="protein sequence ID" value="KAA0203315.1"/>
    <property type="molecule type" value="Genomic_DNA"/>
</dbReference>
<dbReference type="GO" id="GO:0030971">
    <property type="term" value="F:receptor tyrosine kinase binding"/>
    <property type="evidence" value="ECO:0007669"/>
    <property type="project" value="TreeGrafter"/>
</dbReference>
<evidence type="ECO:0000313" key="2">
    <source>
        <dbReference type="EMBL" id="KAA0203315.1"/>
    </source>
</evidence>
<dbReference type="InterPro" id="IPR006019">
    <property type="entry name" value="PID_Shc-like"/>
</dbReference>
<evidence type="ECO:0000259" key="1">
    <source>
        <dbReference type="PROSITE" id="PS01179"/>
    </source>
</evidence>
<dbReference type="PRINTS" id="PR00629">
    <property type="entry name" value="SHCPIDOMAIN"/>
</dbReference>
<dbReference type="Pfam" id="PF00640">
    <property type="entry name" value="PID"/>
    <property type="match status" value="1"/>
</dbReference>
<dbReference type="Proteomes" id="UP000711488">
    <property type="component" value="Unassembled WGS sequence"/>
</dbReference>
<dbReference type="GO" id="GO:0007169">
    <property type="term" value="P:cell surface receptor protein tyrosine kinase signaling pathway"/>
    <property type="evidence" value="ECO:0007669"/>
    <property type="project" value="TreeGrafter"/>
</dbReference>
<sequence>MYNLYENAAANSYQSCRECISRVCEAAGLKTADRRRKTTKTIGRILGESPLMQHAGSNVTLAITSAALKLALLDTGALIAHHDMPNISFASGGDPDTLDFIAYVAKDCRYGRACFVLECGGGQAQNVITSIGQAFELRFKEYLKKTPQTQAGVTAGVGALTSNASNVPGANGSIQNLNHNVQAQPGVSYTTI</sequence>
<feature type="domain" description="PID" evidence="1">
    <location>
        <begin position="54"/>
        <end position="148"/>
    </location>
</feature>
<reference evidence="2" key="2">
    <citation type="journal article" date="2018" name="Environ. Sci. Technol.">
        <title>The Toxicogenome of Hyalella azteca: A Model for Sediment Ecotoxicology and Evolutionary Toxicology.</title>
        <authorList>
            <person name="Poynton H.C."/>
            <person name="Hasenbein S."/>
            <person name="Benoit J.B."/>
            <person name="Sepulveda M.S."/>
            <person name="Poelchau M.F."/>
            <person name="Hughes D.S.T."/>
            <person name="Murali S.C."/>
            <person name="Chen S."/>
            <person name="Glastad K.M."/>
            <person name="Goodisman M.A.D."/>
            <person name="Werren J.H."/>
            <person name="Vineis J.H."/>
            <person name="Bowen J.L."/>
            <person name="Friedrich M."/>
            <person name="Jones J."/>
            <person name="Robertson H.M."/>
            <person name="Feyereisen R."/>
            <person name="Mechler-Hickson A."/>
            <person name="Mathers N."/>
            <person name="Lee C.E."/>
            <person name="Colbourne J.K."/>
            <person name="Biales A."/>
            <person name="Johnston J.S."/>
            <person name="Wellborn G.A."/>
            <person name="Rosendale A.J."/>
            <person name="Cridge A.G."/>
            <person name="Munoz-Torres M.C."/>
            <person name="Bain P.A."/>
            <person name="Manny A.R."/>
            <person name="Major K.M."/>
            <person name="Lambert F.N."/>
            <person name="Vulpe C.D."/>
            <person name="Tuck P."/>
            <person name="Blalock B.J."/>
            <person name="Lin Y.Y."/>
            <person name="Smith M.E."/>
            <person name="Ochoa-Acuna H."/>
            <person name="Chen M.M."/>
            <person name="Childers C.P."/>
            <person name="Qu J."/>
            <person name="Dugan S."/>
            <person name="Lee S.L."/>
            <person name="Chao H."/>
            <person name="Dinh H."/>
            <person name="Han Y."/>
            <person name="Doddapaneni H."/>
            <person name="Worley K.C."/>
            <person name="Muzny D.M."/>
            <person name="Gibbs R.A."/>
            <person name="Richards S."/>
        </authorList>
    </citation>
    <scope>NUCLEOTIDE SEQUENCE</scope>
    <source>
        <strain evidence="2">HAZT.00-mixed</strain>
        <tissue evidence="2">Whole organism</tissue>
    </source>
</reference>
<dbReference type="InterPro" id="IPR011993">
    <property type="entry name" value="PH-like_dom_sf"/>
</dbReference>
<dbReference type="InterPro" id="IPR051235">
    <property type="entry name" value="CEP152/SHC-Transforming"/>
</dbReference>
<dbReference type="PANTHER" id="PTHR10337:SF11">
    <property type="entry name" value="DSHC PROTEIN"/>
    <property type="match status" value="1"/>
</dbReference>
<dbReference type="SMART" id="SM00462">
    <property type="entry name" value="PTB"/>
    <property type="match status" value="1"/>
</dbReference>
<dbReference type="GO" id="GO:0005886">
    <property type="term" value="C:plasma membrane"/>
    <property type="evidence" value="ECO:0007669"/>
    <property type="project" value="TreeGrafter"/>
</dbReference>
<protein>
    <recommendedName>
        <fullName evidence="1">PID domain-containing protein</fullName>
    </recommendedName>
</protein>
<reference evidence="2" key="1">
    <citation type="submission" date="2014-08" db="EMBL/GenBank/DDBJ databases">
        <authorList>
            <person name="Murali S."/>
            <person name="Richards S."/>
            <person name="Bandaranaike D."/>
            <person name="Bellair M."/>
            <person name="Blankenburg K."/>
            <person name="Chao H."/>
            <person name="Dinh H."/>
            <person name="Doddapaneni H."/>
            <person name="Dugan-Rocha S."/>
            <person name="Elkadiri S."/>
            <person name="Gnanaolivu R."/>
            <person name="Hughes D."/>
            <person name="Lee S."/>
            <person name="Li M."/>
            <person name="Ming W."/>
            <person name="Munidasa M."/>
            <person name="Muniz J."/>
            <person name="Nguyen L."/>
            <person name="Osuji N."/>
            <person name="Pu L.-L."/>
            <person name="Puazo M."/>
            <person name="Skinner E."/>
            <person name="Qu C."/>
            <person name="Quiroz J."/>
            <person name="Raj R."/>
            <person name="Weissenberger G."/>
            <person name="Xin Y."/>
            <person name="Zou X."/>
            <person name="Han Y."/>
            <person name="Worley K."/>
            <person name="Muzny D."/>
            <person name="Gibbs R."/>
        </authorList>
    </citation>
    <scope>NUCLEOTIDE SEQUENCE</scope>
    <source>
        <strain evidence="2">HAZT.00-mixed</strain>
        <tissue evidence="2">Whole organism</tissue>
    </source>
</reference>
<proteinExistence type="predicted"/>
<reference evidence="2" key="3">
    <citation type="submission" date="2019-06" db="EMBL/GenBank/DDBJ databases">
        <authorList>
            <person name="Poynton C."/>
            <person name="Hasenbein S."/>
            <person name="Benoit J.B."/>
            <person name="Sepulveda M.S."/>
            <person name="Poelchau M.F."/>
            <person name="Murali S.C."/>
            <person name="Chen S."/>
            <person name="Glastad K.M."/>
            <person name="Werren J.H."/>
            <person name="Vineis J.H."/>
            <person name="Bowen J.L."/>
            <person name="Friedrich M."/>
            <person name="Jones J."/>
            <person name="Robertson H.M."/>
            <person name="Feyereisen R."/>
            <person name="Mechler-Hickson A."/>
            <person name="Mathers N."/>
            <person name="Lee C.E."/>
            <person name="Colbourne J.K."/>
            <person name="Biales A."/>
            <person name="Johnston J.S."/>
            <person name="Wellborn G.A."/>
            <person name="Rosendale A.J."/>
            <person name="Cridge A.G."/>
            <person name="Munoz-Torres M.C."/>
            <person name="Bain P.A."/>
            <person name="Manny A.R."/>
            <person name="Major K.M."/>
            <person name="Lambert F.N."/>
            <person name="Vulpe C.D."/>
            <person name="Tuck P."/>
            <person name="Blalock B.J."/>
            <person name="Lin Y.-Y."/>
            <person name="Smith M.E."/>
            <person name="Ochoa-Acuna H."/>
            <person name="Chen M.-J.M."/>
            <person name="Childers C.P."/>
            <person name="Qu J."/>
            <person name="Dugan S."/>
            <person name="Lee S.L."/>
            <person name="Chao H."/>
            <person name="Dinh H."/>
            <person name="Han Y."/>
            <person name="Doddapaneni H."/>
            <person name="Worley K.C."/>
            <person name="Muzny D.M."/>
            <person name="Gibbs R.A."/>
            <person name="Richards S."/>
        </authorList>
    </citation>
    <scope>NUCLEOTIDE SEQUENCE</scope>
    <source>
        <strain evidence="2">HAZT.00-mixed</strain>
        <tissue evidence="2">Whole organism</tissue>
    </source>
</reference>
<gene>
    <name evidence="2" type="ORF">HAZT_HAZT010057</name>
</gene>
<dbReference type="InterPro" id="IPR006020">
    <property type="entry name" value="PTB/PI_dom"/>
</dbReference>
<dbReference type="Gene3D" id="2.30.29.30">
    <property type="entry name" value="Pleckstrin-homology domain (PH domain)/Phosphotyrosine-binding domain (PTB)"/>
    <property type="match status" value="1"/>
</dbReference>
<dbReference type="AlphaFoldDB" id="A0A6A0HE98"/>
<comment type="caution">
    <text evidence="2">The sequence shown here is derived from an EMBL/GenBank/DDBJ whole genome shotgun (WGS) entry which is preliminary data.</text>
</comment>
<name>A0A6A0HE98_HYAAZ</name>
<dbReference type="SUPFAM" id="SSF50729">
    <property type="entry name" value="PH domain-like"/>
    <property type="match status" value="1"/>
</dbReference>
<dbReference type="PANTHER" id="PTHR10337">
    <property type="entry name" value="SHC TRANSFORMING PROTEIN"/>
    <property type="match status" value="1"/>
</dbReference>